<proteinExistence type="predicted"/>
<name>A0A382GJM5_9ZZZZ</name>
<accession>A0A382GJM5</accession>
<feature type="non-terminal residue" evidence="1">
    <location>
        <position position="50"/>
    </location>
</feature>
<dbReference type="AlphaFoldDB" id="A0A382GJM5"/>
<sequence length="50" mass="5611">VNVAGLVLEADAECHSRSPIDRPTPLFQRDVGVRVLRLRIHTKSLEANNF</sequence>
<dbReference type="EMBL" id="UINC01055673">
    <property type="protein sequence ID" value="SVB74827.1"/>
    <property type="molecule type" value="Genomic_DNA"/>
</dbReference>
<protein>
    <submittedName>
        <fullName evidence="1">Uncharacterized protein</fullName>
    </submittedName>
</protein>
<reference evidence="1" key="1">
    <citation type="submission" date="2018-05" db="EMBL/GenBank/DDBJ databases">
        <authorList>
            <person name="Lanie J.A."/>
            <person name="Ng W.-L."/>
            <person name="Kazmierczak K.M."/>
            <person name="Andrzejewski T.M."/>
            <person name="Davidsen T.M."/>
            <person name="Wayne K.J."/>
            <person name="Tettelin H."/>
            <person name="Glass J.I."/>
            <person name="Rusch D."/>
            <person name="Podicherti R."/>
            <person name="Tsui H.-C.T."/>
            <person name="Winkler M.E."/>
        </authorList>
    </citation>
    <scope>NUCLEOTIDE SEQUENCE</scope>
</reference>
<evidence type="ECO:0000313" key="1">
    <source>
        <dbReference type="EMBL" id="SVB74827.1"/>
    </source>
</evidence>
<organism evidence="1">
    <name type="scientific">marine metagenome</name>
    <dbReference type="NCBI Taxonomy" id="408172"/>
    <lineage>
        <taxon>unclassified sequences</taxon>
        <taxon>metagenomes</taxon>
        <taxon>ecological metagenomes</taxon>
    </lineage>
</organism>
<feature type="non-terminal residue" evidence="1">
    <location>
        <position position="1"/>
    </location>
</feature>
<gene>
    <name evidence="1" type="ORF">METZ01_LOCUS227681</name>
</gene>